<protein>
    <recommendedName>
        <fullName evidence="3">Transposase</fullName>
    </recommendedName>
</protein>
<dbReference type="RefSeq" id="WP_095045532.1">
    <property type="nucleotide sequence ID" value="NZ_LN890656.1"/>
</dbReference>
<evidence type="ECO:0000313" key="2">
    <source>
        <dbReference type="Proteomes" id="UP000215027"/>
    </source>
</evidence>
<dbReference type="KEGG" id="pbf:CFX0092_B0693"/>
<dbReference type="AlphaFoldDB" id="A0A170PK08"/>
<evidence type="ECO:0000313" key="1">
    <source>
        <dbReference type="EMBL" id="CUS06227.1"/>
    </source>
</evidence>
<evidence type="ECO:0008006" key="3">
    <source>
        <dbReference type="Google" id="ProtNLM"/>
    </source>
</evidence>
<dbReference type="OrthoDB" id="9554142at2"/>
<gene>
    <name evidence="1" type="ORF">CFX0092_B0693</name>
</gene>
<organism evidence="1 2">
    <name type="scientific">Candidatus Promineifilum breve</name>
    <dbReference type="NCBI Taxonomy" id="1806508"/>
    <lineage>
        <taxon>Bacteria</taxon>
        <taxon>Bacillati</taxon>
        <taxon>Chloroflexota</taxon>
        <taxon>Ardenticatenia</taxon>
        <taxon>Candidatus Promineifilales</taxon>
        <taxon>Candidatus Promineifilaceae</taxon>
        <taxon>Candidatus Promineifilum</taxon>
    </lineage>
</organism>
<dbReference type="EMBL" id="LN890656">
    <property type="protein sequence ID" value="CUS06227.1"/>
    <property type="molecule type" value="Genomic_DNA"/>
</dbReference>
<sequence>MAVHVEQMTTEVVTAGGDLPLTEAQIERLVQLILRRLAEKERETRYSREANAIRTGVAPGGPVGR</sequence>
<proteinExistence type="predicted"/>
<accession>A0A170PK08</accession>
<keyword evidence="2" id="KW-1185">Reference proteome</keyword>
<reference evidence="1" key="1">
    <citation type="submission" date="2016-01" db="EMBL/GenBank/DDBJ databases">
        <authorList>
            <person name="Mcilroy J.S."/>
            <person name="Karst M S."/>
            <person name="Albertsen M."/>
        </authorList>
    </citation>
    <scope>NUCLEOTIDE SEQUENCE</scope>
    <source>
        <strain evidence="1">Cfx-K</strain>
    </source>
</reference>
<name>A0A170PK08_9CHLR</name>
<dbReference type="Proteomes" id="UP000215027">
    <property type="component" value="Chromosome II"/>
</dbReference>